<dbReference type="EMBL" id="FNKL01000003">
    <property type="protein sequence ID" value="SDQ79353.1"/>
    <property type="molecule type" value="Genomic_DNA"/>
</dbReference>
<dbReference type="SUPFAM" id="SSF88874">
    <property type="entry name" value="Receptor-binding domain of short tail fibre protein gp12"/>
    <property type="match status" value="1"/>
</dbReference>
<reference evidence="3" key="1">
    <citation type="submission" date="2016-10" db="EMBL/GenBank/DDBJ databases">
        <authorList>
            <person name="Varghese N."/>
            <person name="Submissions S."/>
        </authorList>
    </citation>
    <scope>NUCLEOTIDE SEQUENCE [LARGE SCALE GENOMIC DNA]</scope>
    <source>
        <strain evidence="3">DSM 17072</strain>
    </source>
</reference>
<dbReference type="STRING" id="311333.SAMN05421664_2614"/>
<keyword evidence="1" id="KW-0732">Signal</keyword>
<evidence type="ECO:0008006" key="4">
    <source>
        <dbReference type="Google" id="ProtNLM"/>
    </source>
</evidence>
<proteinExistence type="predicted"/>
<dbReference type="AlphaFoldDB" id="A0A1H1DSH6"/>
<sequence>MKKIIITSLFLSALFTPLKAQRAVVGVGTNSPQTVLDVVSNKNGILIPRQTASQITNIQNPQEAELVYSLTGDGVTVNQKGFWFFRSGAWHPLLDNTANTNSFYTTDGIVNSNRIITQNGNFLDIGPGLFYIDGTTSRIGLLTNAPTQALDVNGEVRIQTLNSVGNVVADAQGVLLHDTAEFFDIGDIKPSYNTADHDGWYLLNGRAITSLPQTAQNNAANILGITTSLPDASGRYSIGTTATPGGITGNNTITLTRSNLPAFNFTYTTNLAGAHSHTFTYQTIRTNTANGGGNNIHAYWLSGAFVGGGNYPQSTTGFHSHTYTASSGGNSDPVDIRPSALNANYFVYLGQ</sequence>
<gene>
    <name evidence="2" type="ORF">SAMN05421664_2614</name>
</gene>
<evidence type="ECO:0000313" key="2">
    <source>
        <dbReference type="EMBL" id="SDQ79353.1"/>
    </source>
</evidence>
<dbReference type="RefSeq" id="WP_089756158.1">
    <property type="nucleotide sequence ID" value="NZ_FNKL01000003.1"/>
</dbReference>
<name>A0A1H1DSH6_9FLAO</name>
<protein>
    <recommendedName>
        <fullName evidence="4">Microcystin-dependent protein</fullName>
    </recommendedName>
</protein>
<accession>A0A1H1DSH6</accession>
<feature type="chain" id="PRO_5011644583" description="Microcystin-dependent protein" evidence="1">
    <location>
        <begin position="23"/>
        <end position="351"/>
    </location>
</feature>
<dbReference type="Proteomes" id="UP000199627">
    <property type="component" value="Unassembled WGS sequence"/>
</dbReference>
<feature type="signal peptide" evidence="1">
    <location>
        <begin position="1"/>
        <end position="22"/>
    </location>
</feature>
<organism evidence="2 3">
    <name type="scientific">Chryseobacterium soldanellicola</name>
    <dbReference type="NCBI Taxonomy" id="311333"/>
    <lineage>
        <taxon>Bacteria</taxon>
        <taxon>Pseudomonadati</taxon>
        <taxon>Bacteroidota</taxon>
        <taxon>Flavobacteriia</taxon>
        <taxon>Flavobacteriales</taxon>
        <taxon>Weeksellaceae</taxon>
        <taxon>Chryseobacterium group</taxon>
        <taxon>Chryseobacterium</taxon>
    </lineage>
</organism>
<dbReference type="OrthoDB" id="1143915at2"/>
<evidence type="ECO:0000256" key="1">
    <source>
        <dbReference type="SAM" id="SignalP"/>
    </source>
</evidence>
<evidence type="ECO:0000313" key="3">
    <source>
        <dbReference type="Proteomes" id="UP000199627"/>
    </source>
</evidence>
<keyword evidence="3" id="KW-1185">Reference proteome</keyword>